<reference evidence="2 3" key="1">
    <citation type="journal article" date="2021" name="Elife">
        <title>Chloroplast acquisition without the gene transfer in kleptoplastic sea slugs, Plakobranchus ocellatus.</title>
        <authorList>
            <person name="Maeda T."/>
            <person name="Takahashi S."/>
            <person name="Yoshida T."/>
            <person name="Shimamura S."/>
            <person name="Takaki Y."/>
            <person name="Nagai Y."/>
            <person name="Toyoda A."/>
            <person name="Suzuki Y."/>
            <person name="Arimoto A."/>
            <person name="Ishii H."/>
            <person name="Satoh N."/>
            <person name="Nishiyama T."/>
            <person name="Hasebe M."/>
            <person name="Maruyama T."/>
            <person name="Minagawa J."/>
            <person name="Obokata J."/>
            <person name="Shigenobu S."/>
        </authorList>
    </citation>
    <scope>NUCLEOTIDE SEQUENCE [LARGE SCALE GENOMIC DNA]</scope>
</reference>
<dbReference type="Proteomes" id="UP000735302">
    <property type="component" value="Unassembled WGS sequence"/>
</dbReference>
<protein>
    <submittedName>
        <fullName evidence="2">Uncharacterized protein</fullName>
    </submittedName>
</protein>
<name>A0AAV3ZEE9_9GAST</name>
<keyword evidence="1" id="KW-0472">Membrane</keyword>
<evidence type="ECO:0000313" key="2">
    <source>
        <dbReference type="EMBL" id="GFN92831.1"/>
    </source>
</evidence>
<evidence type="ECO:0000256" key="1">
    <source>
        <dbReference type="SAM" id="Phobius"/>
    </source>
</evidence>
<sequence length="147" mass="16241">MASRTSLDRSTSIKSIADIFELAAKYRGRKHVTGLYACTASILNGVGGSPFALKSGGGLIILSMIWTQHMTFQLLRTMATFFYIIKERCKYQQCVGAIRGISITTGSVRGKPCTNTGYTYSFLAQSEILSVYKSLIQRFLQLTDSED</sequence>
<feature type="transmembrane region" description="Helical" evidence="1">
    <location>
        <begin position="34"/>
        <end position="53"/>
    </location>
</feature>
<gene>
    <name evidence="2" type="ORF">PoB_001933700</name>
</gene>
<feature type="transmembrane region" description="Helical" evidence="1">
    <location>
        <begin position="59"/>
        <end position="85"/>
    </location>
</feature>
<evidence type="ECO:0000313" key="3">
    <source>
        <dbReference type="Proteomes" id="UP000735302"/>
    </source>
</evidence>
<comment type="caution">
    <text evidence="2">The sequence shown here is derived from an EMBL/GenBank/DDBJ whole genome shotgun (WGS) entry which is preliminary data.</text>
</comment>
<keyword evidence="3" id="KW-1185">Reference proteome</keyword>
<organism evidence="2 3">
    <name type="scientific">Plakobranchus ocellatus</name>
    <dbReference type="NCBI Taxonomy" id="259542"/>
    <lineage>
        <taxon>Eukaryota</taxon>
        <taxon>Metazoa</taxon>
        <taxon>Spiralia</taxon>
        <taxon>Lophotrochozoa</taxon>
        <taxon>Mollusca</taxon>
        <taxon>Gastropoda</taxon>
        <taxon>Heterobranchia</taxon>
        <taxon>Euthyneura</taxon>
        <taxon>Panpulmonata</taxon>
        <taxon>Sacoglossa</taxon>
        <taxon>Placobranchoidea</taxon>
        <taxon>Plakobranchidae</taxon>
        <taxon>Plakobranchus</taxon>
    </lineage>
</organism>
<dbReference type="AlphaFoldDB" id="A0AAV3ZEE9"/>
<accession>A0AAV3ZEE9</accession>
<dbReference type="EMBL" id="BLXT01002298">
    <property type="protein sequence ID" value="GFN92831.1"/>
    <property type="molecule type" value="Genomic_DNA"/>
</dbReference>
<keyword evidence="1" id="KW-1133">Transmembrane helix</keyword>
<keyword evidence="1" id="KW-0812">Transmembrane</keyword>
<proteinExistence type="predicted"/>